<organism evidence="3 4">
    <name type="scientific">Lignipirellula cremea</name>
    <dbReference type="NCBI Taxonomy" id="2528010"/>
    <lineage>
        <taxon>Bacteria</taxon>
        <taxon>Pseudomonadati</taxon>
        <taxon>Planctomycetota</taxon>
        <taxon>Planctomycetia</taxon>
        <taxon>Pirellulales</taxon>
        <taxon>Pirellulaceae</taxon>
        <taxon>Lignipirellula</taxon>
    </lineage>
</organism>
<dbReference type="SUPFAM" id="SSF159133">
    <property type="entry name" value="EutN/CcmL-like"/>
    <property type="match status" value="1"/>
</dbReference>
<dbReference type="GO" id="GO:0031469">
    <property type="term" value="C:bacterial microcompartment"/>
    <property type="evidence" value="ECO:0007669"/>
    <property type="project" value="UniProtKB-SubCell"/>
</dbReference>
<protein>
    <submittedName>
        <fullName evidence="3">Ethanolamine utilization protein EutN/carboxysome</fullName>
    </submittedName>
</protein>
<dbReference type="InterPro" id="IPR004992">
    <property type="entry name" value="EutN_CcmL"/>
</dbReference>
<keyword evidence="4" id="KW-1185">Reference proteome</keyword>
<name>A0A518DMQ8_9BACT</name>
<dbReference type="PANTHER" id="PTHR36539">
    <property type="entry name" value="ETHANOLAMINE UTILIZATION PROTEIN EUTN"/>
    <property type="match status" value="1"/>
</dbReference>
<evidence type="ECO:0000313" key="4">
    <source>
        <dbReference type="Proteomes" id="UP000317648"/>
    </source>
</evidence>
<dbReference type="AlphaFoldDB" id="A0A518DMQ8"/>
<dbReference type="KEGG" id="lcre:Pla8534_09050"/>
<dbReference type="InterPro" id="IPR036677">
    <property type="entry name" value="EutN_CcmL_sf"/>
</dbReference>
<dbReference type="Proteomes" id="UP000317648">
    <property type="component" value="Chromosome"/>
</dbReference>
<dbReference type="PANTHER" id="PTHR36539:SF1">
    <property type="entry name" value="BACTERIAL MICROCOMPARTMENT SHELL VERTEX PROTEIN EUTN"/>
    <property type="match status" value="1"/>
</dbReference>
<evidence type="ECO:0000256" key="1">
    <source>
        <dbReference type="ARBA" id="ARBA00024322"/>
    </source>
</evidence>
<reference evidence="3 4" key="1">
    <citation type="submission" date="2019-02" db="EMBL/GenBank/DDBJ databases">
        <title>Deep-cultivation of Planctomycetes and their phenomic and genomic characterization uncovers novel biology.</title>
        <authorList>
            <person name="Wiegand S."/>
            <person name="Jogler M."/>
            <person name="Boedeker C."/>
            <person name="Pinto D."/>
            <person name="Vollmers J."/>
            <person name="Rivas-Marin E."/>
            <person name="Kohn T."/>
            <person name="Peeters S.H."/>
            <person name="Heuer A."/>
            <person name="Rast P."/>
            <person name="Oberbeckmann S."/>
            <person name="Bunk B."/>
            <person name="Jeske O."/>
            <person name="Meyerdierks A."/>
            <person name="Storesund J.E."/>
            <person name="Kallscheuer N."/>
            <person name="Luecker S."/>
            <person name="Lage O.M."/>
            <person name="Pohl T."/>
            <person name="Merkel B.J."/>
            <person name="Hornburger P."/>
            <person name="Mueller R.-W."/>
            <person name="Bruemmer F."/>
            <person name="Labrenz M."/>
            <person name="Spormann A.M."/>
            <person name="Op den Camp H."/>
            <person name="Overmann J."/>
            <person name="Amann R."/>
            <person name="Jetten M.S.M."/>
            <person name="Mascher T."/>
            <person name="Medema M.H."/>
            <person name="Devos D.P."/>
            <person name="Kaster A.-K."/>
            <person name="Ovreas L."/>
            <person name="Rohde M."/>
            <person name="Galperin M.Y."/>
            <person name="Jogler C."/>
        </authorList>
    </citation>
    <scope>NUCLEOTIDE SEQUENCE [LARGE SCALE GENOMIC DNA]</scope>
    <source>
        <strain evidence="3 4">Pla85_3_4</strain>
    </source>
</reference>
<dbReference type="RefSeq" id="WP_145049659.1">
    <property type="nucleotide sequence ID" value="NZ_CP036433.1"/>
</dbReference>
<proteinExistence type="predicted"/>
<keyword evidence="2" id="KW-1283">Bacterial microcompartment</keyword>
<evidence type="ECO:0000313" key="3">
    <source>
        <dbReference type="EMBL" id="QDU93126.1"/>
    </source>
</evidence>
<accession>A0A518DMQ8</accession>
<dbReference type="EMBL" id="CP036433">
    <property type="protein sequence ID" value="QDU93126.1"/>
    <property type="molecule type" value="Genomic_DNA"/>
</dbReference>
<comment type="subcellular location">
    <subcellularLocation>
        <location evidence="1">Bacterial microcompartment</location>
    </subcellularLocation>
</comment>
<dbReference type="OrthoDB" id="281843at2"/>
<dbReference type="CDD" id="cd01614">
    <property type="entry name" value="EutN_CcmL"/>
    <property type="match status" value="1"/>
</dbReference>
<evidence type="ECO:0000256" key="2">
    <source>
        <dbReference type="ARBA" id="ARBA00024446"/>
    </source>
</evidence>
<dbReference type="Gene3D" id="2.40.50.220">
    <property type="entry name" value="EutN/Ccml"/>
    <property type="match status" value="1"/>
</dbReference>
<gene>
    <name evidence="3" type="ORF">Pla8534_09050</name>
</gene>
<dbReference type="PROSITE" id="PS51932">
    <property type="entry name" value="BMV"/>
    <property type="match status" value="1"/>
</dbReference>
<sequence length="92" mass="9888">MRIAEVIGTVTLSRCHPSFQGARLRLAVPMTLAELQQEQPLAAEPLVVWDDLGAGIGSRIALSEGGEAAQPFRPHDKPVDAYNAALLDEINL</sequence>
<dbReference type="Pfam" id="PF03319">
    <property type="entry name" value="EutN_CcmL"/>
    <property type="match status" value="1"/>
</dbReference>